<reference evidence="3" key="1">
    <citation type="journal article" date="2014" name="Proc. Natl. Acad. Sci. U.S.A.">
        <title>Extensive sampling of basidiomycete genomes demonstrates inadequacy of the white-rot/brown-rot paradigm for wood decay fungi.</title>
        <authorList>
            <person name="Riley R."/>
            <person name="Salamov A.A."/>
            <person name="Brown D.W."/>
            <person name="Nagy L.G."/>
            <person name="Floudas D."/>
            <person name="Held B.W."/>
            <person name="Levasseur A."/>
            <person name="Lombard V."/>
            <person name="Morin E."/>
            <person name="Otillar R."/>
            <person name="Lindquist E.A."/>
            <person name="Sun H."/>
            <person name="LaButti K.M."/>
            <person name="Schmutz J."/>
            <person name="Jabbour D."/>
            <person name="Luo H."/>
            <person name="Baker S.E."/>
            <person name="Pisabarro A.G."/>
            <person name="Walton J.D."/>
            <person name="Blanchette R.A."/>
            <person name="Henrissat B."/>
            <person name="Martin F."/>
            <person name="Cullen D."/>
            <person name="Hibbett D.S."/>
            <person name="Grigoriev I.V."/>
        </authorList>
    </citation>
    <scope>NUCLEOTIDE SEQUENCE [LARGE SCALE GENOMIC DNA]</scope>
    <source>
        <strain evidence="3">PC15</strain>
    </source>
</reference>
<feature type="region of interest" description="Disordered" evidence="1">
    <location>
        <begin position="1"/>
        <end position="34"/>
    </location>
</feature>
<evidence type="ECO:0000313" key="2">
    <source>
        <dbReference type="EMBL" id="KDQ25923.1"/>
    </source>
</evidence>
<feature type="region of interest" description="Disordered" evidence="1">
    <location>
        <begin position="85"/>
        <end position="128"/>
    </location>
</feature>
<evidence type="ECO:0000313" key="3">
    <source>
        <dbReference type="Proteomes" id="UP000027073"/>
    </source>
</evidence>
<dbReference type="InParanoid" id="A0A067ND34"/>
<dbReference type="AlphaFoldDB" id="A0A067ND34"/>
<dbReference type="HOGENOM" id="CLU_1960485_0_0_1"/>
<sequence length="128" mass="13687">MSYSTTRPIAAQPYDRQRRPALLGRDSSADAAAAAGTSIWGGGMDPNMPATYIPNPPPTPLQQPNDIMAAMREMMESMEARMEARIQQALNQRSGPPSAGSQRPLPCKGNLKMADSAGLAEGESKENE</sequence>
<proteinExistence type="predicted"/>
<name>A0A067ND34_PLEO1</name>
<organism evidence="2 3">
    <name type="scientific">Pleurotus ostreatus (strain PC15)</name>
    <name type="common">Oyster mushroom</name>
    <dbReference type="NCBI Taxonomy" id="1137138"/>
    <lineage>
        <taxon>Eukaryota</taxon>
        <taxon>Fungi</taxon>
        <taxon>Dikarya</taxon>
        <taxon>Basidiomycota</taxon>
        <taxon>Agaricomycotina</taxon>
        <taxon>Agaricomycetes</taxon>
        <taxon>Agaricomycetidae</taxon>
        <taxon>Agaricales</taxon>
        <taxon>Pleurotineae</taxon>
        <taxon>Pleurotaceae</taxon>
        <taxon>Pleurotus</taxon>
    </lineage>
</organism>
<gene>
    <name evidence="2" type="ORF">PLEOSDRAFT_160525</name>
</gene>
<protein>
    <submittedName>
        <fullName evidence="2">Uncharacterized protein</fullName>
    </submittedName>
</protein>
<dbReference type="VEuPathDB" id="FungiDB:PLEOSDRAFT_160525"/>
<evidence type="ECO:0000256" key="1">
    <source>
        <dbReference type="SAM" id="MobiDB-lite"/>
    </source>
</evidence>
<dbReference type="EMBL" id="KL198010">
    <property type="protein sequence ID" value="KDQ25923.1"/>
    <property type="molecule type" value="Genomic_DNA"/>
</dbReference>
<feature type="compositionally biased region" description="Polar residues" evidence="1">
    <location>
        <begin position="88"/>
        <end position="101"/>
    </location>
</feature>
<accession>A0A067ND34</accession>
<dbReference type="Proteomes" id="UP000027073">
    <property type="component" value="Unassembled WGS sequence"/>
</dbReference>